<dbReference type="PANTHER" id="PTHR34482">
    <property type="entry name" value="DNA DAMAGE-INDUCIBLE PROTEIN 1-LIKE"/>
    <property type="match status" value="1"/>
</dbReference>
<dbReference type="PANTHER" id="PTHR34482:SF36">
    <property type="entry name" value="RETROTRANSPOSON GAG DOMAIN-CONTAINING PROTEIN"/>
    <property type="match status" value="1"/>
</dbReference>
<dbReference type="Proteomes" id="UP000325315">
    <property type="component" value="Unassembled WGS sequence"/>
</dbReference>
<comment type="caution">
    <text evidence="2">The sequence shown here is derived from an EMBL/GenBank/DDBJ whole genome shotgun (WGS) entry which is preliminary data.</text>
</comment>
<protein>
    <submittedName>
        <fullName evidence="2">1-phosphatidylinositol-4,5-bisphosphate phosphodiesterase beta-2</fullName>
    </submittedName>
</protein>
<evidence type="ECO:0000313" key="2">
    <source>
        <dbReference type="EMBL" id="KAA3461859.1"/>
    </source>
</evidence>
<dbReference type="AlphaFoldDB" id="A0A5B6UVR4"/>
<feature type="domain" description="Retrotransposon gag" evidence="1">
    <location>
        <begin position="42"/>
        <end position="104"/>
    </location>
</feature>
<organism evidence="2 3">
    <name type="scientific">Gossypium australe</name>
    <dbReference type="NCBI Taxonomy" id="47621"/>
    <lineage>
        <taxon>Eukaryota</taxon>
        <taxon>Viridiplantae</taxon>
        <taxon>Streptophyta</taxon>
        <taxon>Embryophyta</taxon>
        <taxon>Tracheophyta</taxon>
        <taxon>Spermatophyta</taxon>
        <taxon>Magnoliopsida</taxon>
        <taxon>eudicotyledons</taxon>
        <taxon>Gunneridae</taxon>
        <taxon>Pentapetalae</taxon>
        <taxon>rosids</taxon>
        <taxon>malvids</taxon>
        <taxon>Malvales</taxon>
        <taxon>Malvaceae</taxon>
        <taxon>Malvoideae</taxon>
        <taxon>Gossypium</taxon>
    </lineage>
</organism>
<proteinExistence type="predicted"/>
<evidence type="ECO:0000259" key="1">
    <source>
        <dbReference type="Pfam" id="PF03732"/>
    </source>
</evidence>
<reference evidence="3" key="1">
    <citation type="journal article" date="2019" name="Plant Biotechnol. J.">
        <title>Genome sequencing of the Australian wild diploid species Gossypium australe highlights disease resistance and delayed gland morphogenesis.</title>
        <authorList>
            <person name="Cai Y."/>
            <person name="Cai X."/>
            <person name="Wang Q."/>
            <person name="Wang P."/>
            <person name="Zhang Y."/>
            <person name="Cai C."/>
            <person name="Xu Y."/>
            <person name="Wang K."/>
            <person name="Zhou Z."/>
            <person name="Wang C."/>
            <person name="Geng S."/>
            <person name="Li B."/>
            <person name="Dong Q."/>
            <person name="Hou Y."/>
            <person name="Wang H."/>
            <person name="Ai P."/>
            <person name="Liu Z."/>
            <person name="Yi F."/>
            <person name="Sun M."/>
            <person name="An G."/>
            <person name="Cheng J."/>
            <person name="Zhang Y."/>
            <person name="Shi Q."/>
            <person name="Xie Y."/>
            <person name="Shi X."/>
            <person name="Chang Y."/>
            <person name="Huang F."/>
            <person name="Chen Y."/>
            <person name="Hong S."/>
            <person name="Mi L."/>
            <person name="Sun Q."/>
            <person name="Zhang L."/>
            <person name="Zhou B."/>
            <person name="Peng R."/>
            <person name="Zhang X."/>
            <person name="Liu F."/>
        </authorList>
    </citation>
    <scope>NUCLEOTIDE SEQUENCE [LARGE SCALE GENOMIC DNA]</scope>
    <source>
        <strain evidence="3">cv. PA1801</strain>
    </source>
</reference>
<dbReference type="OrthoDB" id="2272416at2759"/>
<gene>
    <name evidence="2" type="ORF">EPI10_028398</name>
</gene>
<dbReference type="Pfam" id="PF03732">
    <property type="entry name" value="Retrotrans_gag"/>
    <property type="match status" value="1"/>
</dbReference>
<dbReference type="InterPro" id="IPR005162">
    <property type="entry name" value="Retrotrans_gag_dom"/>
</dbReference>
<accession>A0A5B6UVR4</accession>
<dbReference type="EMBL" id="SMMG02000009">
    <property type="protein sequence ID" value="KAA3461859.1"/>
    <property type="molecule type" value="Genomic_DNA"/>
</dbReference>
<name>A0A5B6UVR4_9ROSI</name>
<keyword evidence="3" id="KW-1185">Reference proteome</keyword>
<evidence type="ECO:0000313" key="3">
    <source>
        <dbReference type="Proteomes" id="UP000325315"/>
    </source>
</evidence>
<sequence length="128" mass="14540">MLRILERVVGPNNGTRSRGSIAKRLRANGAEIFKGVSRVAPNEGNQPEQITWEFFKSTFQAKYIGTGYVDGRKKEFLSLTQGDKSVAEYEAEFPCLSRYAEGIIAIEYEKYVWFEDGLRDNLRVLIAP</sequence>